<evidence type="ECO:0000256" key="1">
    <source>
        <dbReference type="ARBA" id="ARBA00004442"/>
    </source>
</evidence>
<dbReference type="InterPro" id="IPR036942">
    <property type="entry name" value="Beta-barrel_TonB_sf"/>
</dbReference>
<dbReference type="Pfam" id="PF07715">
    <property type="entry name" value="Plug"/>
    <property type="match status" value="1"/>
</dbReference>
<keyword evidence="2" id="KW-0813">Transport</keyword>
<gene>
    <name evidence="11" type="ORF">E5A73_18900</name>
</gene>
<dbReference type="InterPro" id="IPR011662">
    <property type="entry name" value="Secretin/TonB_short_N"/>
</dbReference>
<dbReference type="PANTHER" id="PTHR40980:SF3">
    <property type="entry name" value="TONB-DEPENDENT RECEPTOR-LIKE BETA-BARREL DOMAIN-CONTAINING PROTEIN"/>
    <property type="match status" value="1"/>
</dbReference>
<evidence type="ECO:0000256" key="8">
    <source>
        <dbReference type="SAM" id="MobiDB-lite"/>
    </source>
</evidence>
<dbReference type="GO" id="GO:0009279">
    <property type="term" value="C:cell outer membrane"/>
    <property type="evidence" value="ECO:0007669"/>
    <property type="project" value="UniProtKB-SubCell"/>
</dbReference>
<dbReference type="NCBIfam" id="TIGR01782">
    <property type="entry name" value="TonB-Xanth-Caul"/>
    <property type="match status" value="1"/>
</dbReference>
<keyword evidence="6" id="KW-0998">Cell outer membrane</keyword>
<sequence length="1035" mass="111995">MLVREGVSATAAALSVFFAVPARAQLTPFDIPAQRLETAVSAFGKQANVQIIAARAITKGKRSPTVRGHMTPREALAQLLAGTGLVAQPTGPQTFAIVVAPPRPLSRVAPPVRRAPGSRNGKKGGENAPRPLKADRAIPVDDELIVVRGYRESLASSAFLKRDAELITDSVSAEDVGKFPDSNIAESLQRITGVAIDRSGGEGQFITVRGLGPEFNTVLVNGRMMATDNPGREFSFDGLSSTMIQRADVYKSSIASLQEGGIGATVNIVTARPLEGKSGFHAAVAAGGIYDDLRRKARSDLSAVMSLSNEGKTVGLVLSASFTDRESQSDAVQIDGWLFSPQTVLKGNGQSAGLTGDDLVEMPTVHVPQNLNFAREQSRRRRINAAATFAAQLNPTMTLSLDGLYSKLDAFSDRAIFANFYSSPYIGLAVDENRTATGFDRPGQRFLLDNPALADRLSLSQNDNIVQSSDRLTQSYQLGANLRWKPSANFEVRLDASKTGAVQHSPGSYVVVGSFAKTSPHFDLNQGGDLPIAYNIGDLADPALLGAHYTRMDQGRVLDLGSEYRLDGGYTLQAGILQSVGFGMAYARRSKVRRYFENIDAVCAYCGYETPVDVSLLRPYRLDRFLTGASGSDDVPREFFTFDPRAIVEYLSDPINLARPRQGRNAQEQAAEAARLLALPGGPFGTRENLTGYSDVRESLVAGYVALQFGGSAWGGNAGLRVVRTATNSSGYDVPMIGVTVTPGDDTLQFAYGPAAAVAVRNSYVTALPSANLKLKLRPEVIARAAFSQTITRPTLTELGVGNTFGGRVSAPLSSGGNPGLRPFRSTNFDVSLEWYLSRVSYLSVGGFYKDLRDFLELQALPVERFGRIFLDTRTRNGQTGYIRGVELGGQYLFDWLPGSASGLGISGNYTYVESKARRELSLADYDCGYNGLSPHSANGSVFYERSGLSIRAAYNWRSSYLRSCRSDQARPRNRSSYGQLDLNLSLDIANGIQIYAQGINVTDARVHEWSAKEDRFLMLQSTGARYNFGIRFKY</sequence>
<dbReference type="AlphaFoldDB" id="A0A4S1X5G4"/>
<protein>
    <submittedName>
        <fullName evidence="11">TonB-dependent receptor</fullName>
    </submittedName>
</protein>
<feature type="domain" description="Secretin/TonB short N-terminal" evidence="10">
    <location>
        <begin position="49"/>
        <end position="100"/>
    </location>
</feature>
<keyword evidence="4" id="KW-0408">Iron</keyword>
<dbReference type="Gene3D" id="2.40.170.20">
    <property type="entry name" value="TonB-dependent receptor, beta-barrel domain"/>
    <property type="match status" value="1"/>
</dbReference>
<dbReference type="SMART" id="SM00965">
    <property type="entry name" value="STN"/>
    <property type="match status" value="1"/>
</dbReference>
<dbReference type="InterPro" id="IPR010104">
    <property type="entry name" value="TonB_rcpt_bac"/>
</dbReference>
<dbReference type="GO" id="GO:0006826">
    <property type="term" value="P:iron ion transport"/>
    <property type="evidence" value="ECO:0007669"/>
    <property type="project" value="UniProtKB-KW"/>
</dbReference>
<keyword evidence="12" id="KW-1185">Reference proteome</keyword>
<evidence type="ECO:0000259" key="10">
    <source>
        <dbReference type="SMART" id="SM00965"/>
    </source>
</evidence>
<keyword evidence="3" id="KW-0406">Ion transport</keyword>
<reference evidence="11 12" key="1">
    <citation type="submission" date="2019-04" db="EMBL/GenBank/DDBJ databases">
        <title>Sphingomonas psychrotolerans sp. nov., isolated from soil in the Tianshan Mountains, Xinjiang, China.</title>
        <authorList>
            <person name="Luo Y."/>
            <person name="Sheng H."/>
        </authorList>
    </citation>
    <scope>NUCLEOTIDE SEQUENCE [LARGE SCALE GENOMIC DNA]</scope>
    <source>
        <strain evidence="11 12">ZFGT-11</strain>
    </source>
</reference>
<evidence type="ECO:0000256" key="4">
    <source>
        <dbReference type="ARBA" id="ARBA00023004"/>
    </source>
</evidence>
<dbReference type="Proteomes" id="UP000306147">
    <property type="component" value="Unassembled WGS sequence"/>
</dbReference>
<dbReference type="Pfam" id="PF07660">
    <property type="entry name" value="STN"/>
    <property type="match status" value="1"/>
</dbReference>
<accession>A0A4S1X5G4</accession>
<evidence type="ECO:0000256" key="6">
    <source>
        <dbReference type="ARBA" id="ARBA00023237"/>
    </source>
</evidence>
<name>A0A4S1X5G4_9SPHN</name>
<feature type="region of interest" description="Disordered" evidence="8">
    <location>
        <begin position="107"/>
        <end position="132"/>
    </location>
</feature>
<comment type="similarity">
    <text evidence="7">Belongs to the TonB-dependent receptor family.</text>
</comment>
<dbReference type="Gene3D" id="3.55.50.30">
    <property type="match status" value="1"/>
</dbReference>
<feature type="chain" id="PRO_5020220499" evidence="9">
    <location>
        <begin position="25"/>
        <end position="1035"/>
    </location>
</feature>
<evidence type="ECO:0000256" key="9">
    <source>
        <dbReference type="SAM" id="SignalP"/>
    </source>
</evidence>
<dbReference type="InterPro" id="IPR037066">
    <property type="entry name" value="Plug_dom_sf"/>
</dbReference>
<dbReference type="Pfam" id="PF00593">
    <property type="entry name" value="TonB_dep_Rec_b-barrel"/>
    <property type="match status" value="1"/>
</dbReference>
<evidence type="ECO:0000256" key="7">
    <source>
        <dbReference type="RuleBase" id="RU003357"/>
    </source>
</evidence>
<comment type="subcellular location">
    <subcellularLocation>
        <location evidence="1 7">Cell outer membrane</location>
    </subcellularLocation>
</comment>
<evidence type="ECO:0000313" key="12">
    <source>
        <dbReference type="Proteomes" id="UP000306147"/>
    </source>
</evidence>
<dbReference type="OrthoDB" id="5476657at2"/>
<dbReference type="InterPro" id="IPR012910">
    <property type="entry name" value="Plug_dom"/>
</dbReference>
<keyword evidence="9" id="KW-0732">Signal</keyword>
<dbReference type="PANTHER" id="PTHR40980">
    <property type="entry name" value="PLUG DOMAIN-CONTAINING PROTEIN"/>
    <property type="match status" value="1"/>
</dbReference>
<evidence type="ECO:0000256" key="2">
    <source>
        <dbReference type="ARBA" id="ARBA00022448"/>
    </source>
</evidence>
<keyword evidence="5 7" id="KW-0472">Membrane</keyword>
<comment type="caution">
    <text evidence="11">The sequence shown here is derived from an EMBL/GenBank/DDBJ whole genome shotgun (WGS) entry which is preliminary data.</text>
</comment>
<dbReference type="InterPro" id="IPR000531">
    <property type="entry name" value="Beta-barrel_TonB"/>
</dbReference>
<evidence type="ECO:0000256" key="5">
    <source>
        <dbReference type="ARBA" id="ARBA00023136"/>
    </source>
</evidence>
<keyword evidence="11" id="KW-0675">Receptor</keyword>
<feature type="signal peptide" evidence="9">
    <location>
        <begin position="1"/>
        <end position="24"/>
    </location>
</feature>
<proteinExistence type="inferred from homology"/>
<dbReference type="SUPFAM" id="SSF56935">
    <property type="entry name" value="Porins"/>
    <property type="match status" value="1"/>
</dbReference>
<keyword evidence="3" id="KW-0410">Iron transport</keyword>
<organism evidence="11 12">
    <name type="scientific">Sphingomonas gei</name>
    <dbReference type="NCBI Taxonomy" id="1395960"/>
    <lineage>
        <taxon>Bacteria</taxon>
        <taxon>Pseudomonadati</taxon>
        <taxon>Pseudomonadota</taxon>
        <taxon>Alphaproteobacteria</taxon>
        <taxon>Sphingomonadales</taxon>
        <taxon>Sphingomonadaceae</taxon>
        <taxon>Sphingomonas</taxon>
    </lineage>
</organism>
<dbReference type="Gene3D" id="2.170.130.10">
    <property type="entry name" value="TonB-dependent receptor, plug domain"/>
    <property type="match status" value="1"/>
</dbReference>
<dbReference type="EMBL" id="SRXT01000008">
    <property type="protein sequence ID" value="TGX49586.1"/>
    <property type="molecule type" value="Genomic_DNA"/>
</dbReference>
<evidence type="ECO:0000256" key="3">
    <source>
        <dbReference type="ARBA" id="ARBA00022496"/>
    </source>
</evidence>
<evidence type="ECO:0000313" key="11">
    <source>
        <dbReference type="EMBL" id="TGX49586.1"/>
    </source>
</evidence>
<keyword evidence="7" id="KW-0798">TonB box</keyword>